<dbReference type="InterPro" id="IPR003439">
    <property type="entry name" value="ABC_transporter-like_ATP-bd"/>
</dbReference>
<dbReference type="SUPFAM" id="SSF52540">
    <property type="entry name" value="P-loop containing nucleoside triphosphate hydrolases"/>
    <property type="match status" value="1"/>
</dbReference>
<keyword evidence="2 4" id="KW-0067">ATP-binding</keyword>
<dbReference type="PANTHER" id="PTHR43790">
    <property type="entry name" value="CARBOHYDRATE TRANSPORT ATP-BINDING PROTEIN MG119-RELATED"/>
    <property type="match status" value="1"/>
</dbReference>
<dbReference type="PANTHER" id="PTHR43790:SF8">
    <property type="entry name" value="SUGAR ABC TRANSPORTER ATP-BINDING PROTEIN"/>
    <property type="match status" value="1"/>
</dbReference>
<organism evidence="4 5">
    <name type="scientific">Streptomyces vastus</name>
    <dbReference type="NCBI Taxonomy" id="285451"/>
    <lineage>
        <taxon>Bacteria</taxon>
        <taxon>Bacillati</taxon>
        <taxon>Actinomycetota</taxon>
        <taxon>Actinomycetes</taxon>
        <taxon>Kitasatosporales</taxon>
        <taxon>Streptomycetaceae</taxon>
        <taxon>Streptomyces</taxon>
    </lineage>
</organism>
<dbReference type="GO" id="GO:0005524">
    <property type="term" value="F:ATP binding"/>
    <property type="evidence" value="ECO:0007669"/>
    <property type="project" value="UniProtKB-KW"/>
</dbReference>
<dbReference type="CDD" id="cd03216">
    <property type="entry name" value="ABC_Carb_Monos_I"/>
    <property type="match status" value="1"/>
</dbReference>
<dbReference type="InterPro" id="IPR003593">
    <property type="entry name" value="AAA+_ATPase"/>
</dbReference>
<evidence type="ECO:0000256" key="2">
    <source>
        <dbReference type="ARBA" id="ARBA00022840"/>
    </source>
</evidence>
<dbReference type="InterPro" id="IPR050107">
    <property type="entry name" value="ABC_carbohydrate_import_ATPase"/>
</dbReference>
<feature type="domain" description="ABC transporter" evidence="3">
    <location>
        <begin position="7"/>
        <end position="243"/>
    </location>
</feature>
<proteinExistence type="predicted"/>
<keyword evidence="5" id="KW-1185">Reference proteome</keyword>
<sequence>MSATPVLALRGVSKRFGAVQALTDVELEVHAGEVVALVGDNGAGKSTLVKTIAGVHPIDEGVIEWDGSSVQINKPHDAQNLGIATVYQDLALCDNIDVVGNLYLGRELKRRGVLDEVEMERRSRELLQTLSIRIPSVRIPIASLSGGQRQTVAIARSMLGEPKLVILDEPTAALGVEQTAQVLDLVERLRERGHAVLLISHNMADVKAVADKVAVLRLGRNNGVFEVKSTSQEEIISAITGATDNAVTRRAARGNGEVQK</sequence>
<dbReference type="Gene3D" id="3.40.50.300">
    <property type="entry name" value="P-loop containing nucleotide triphosphate hydrolases"/>
    <property type="match status" value="1"/>
</dbReference>
<name>A0ABP6D1L5_9ACTN</name>
<evidence type="ECO:0000313" key="4">
    <source>
        <dbReference type="EMBL" id="GAA2629029.1"/>
    </source>
</evidence>
<reference evidence="5" key="1">
    <citation type="journal article" date="2019" name="Int. J. Syst. Evol. Microbiol.">
        <title>The Global Catalogue of Microorganisms (GCM) 10K type strain sequencing project: providing services to taxonomists for standard genome sequencing and annotation.</title>
        <authorList>
            <consortium name="The Broad Institute Genomics Platform"/>
            <consortium name="The Broad Institute Genome Sequencing Center for Infectious Disease"/>
            <person name="Wu L."/>
            <person name="Ma J."/>
        </authorList>
    </citation>
    <scope>NUCLEOTIDE SEQUENCE [LARGE SCALE GENOMIC DNA]</scope>
    <source>
        <strain evidence="5">JCM 4524</strain>
    </source>
</reference>
<evidence type="ECO:0000313" key="5">
    <source>
        <dbReference type="Proteomes" id="UP001500151"/>
    </source>
</evidence>
<dbReference type="Proteomes" id="UP001500151">
    <property type="component" value="Unassembled WGS sequence"/>
</dbReference>
<protein>
    <submittedName>
        <fullName evidence="4">ATP-binding cassette domain-containing protein</fullName>
    </submittedName>
</protein>
<dbReference type="EMBL" id="BAAASJ010000021">
    <property type="protein sequence ID" value="GAA2629029.1"/>
    <property type="molecule type" value="Genomic_DNA"/>
</dbReference>
<evidence type="ECO:0000259" key="3">
    <source>
        <dbReference type="PROSITE" id="PS50893"/>
    </source>
</evidence>
<accession>A0ABP6D1L5</accession>
<dbReference type="InterPro" id="IPR027417">
    <property type="entry name" value="P-loop_NTPase"/>
</dbReference>
<gene>
    <name evidence="4" type="ORF">GCM10010307_19460</name>
</gene>
<keyword evidence="1" id="KW-0547">Nucleotide-binding</keyword>
<dbReference type="PROSITE" id="PS50893">
    <property type="entry name" value="ABC_TRANSPORTER_2"/>
    <property type="match status" value="1"/>
</dbReference>
<evidence type="ECO:0000256" key="1">
    <source>
        <dbReference type="ARBA" id="ARBA00022741"/>
    </source>
</evidence>
<dbReference type="Pfam" id="PF00005">
    <property type="entry name" value="ABC_tran"/>
    <property type="match status" value="1"/>
</dbReference>
<comment type="caution">
    <text evidence="4">The sequence shown here is derived from an EMBL/GenBank/DDBJ whole genome shotgun (WGS) entry which is preliminary data.</text>
</comment>
<dbReference type="SMART" id="SM00382">
    <property type="entry name" value="AAA"/>
    <property type="match status" value="1"/>
</dbReference>